<protein>
    <submittedName>
        <fullName evidence="2">Uncharacterized protein</fullName>
    </submittedName>
</protein>
<keyword evidence="1" id="KW-0812">Transmembrane</keyword>
<proteinExistence type="predicted"/>
<dbReference type="InterPro" id="IPR006631">
    <property type="entry name" value="DM4_12"/>
</dbReference>
<sequence length="229" mass="26488">MYYDLKLWILLLFVINGVWNFNDEFMVHKNRSRILSRKKRYVTFPAGSSFSCAGCMTIGLMGQPSPTTVAGTFTFGLNWAIAYELPNATETLTLFHRKHRLKGITQRRSRRDLYQKLELILENIGYRGRECILKTLCETKHRIMPDGDNMIEEMFRTLFTLPLSKVLSVEPLEHTIYDSAHRLSVTLDDCDAYDCPISLVDWAKGYYDVPAPEVDITEQPWALFNNNFG</sequence>
<dbReference type="Pfam" id="PF07841">
    <property type="entry name" value="DM4_12"/>
    <property type="match status" value="1"/>
</dbReference>
<gene>
    <name evidence="2" type="ORF">CHILSU_LOCUS2516</name>
</gene>
<evidence type="ECO:0000313" key="3">
    <source>
        <dbReference type="Proteomes" id="UP001153292"/>
    </source>
</evidence>
<dbReference type="EMBL" id="OU963907">
    <property type="protein sequence ID" value="CAH0674454.1"/>
    <property type="molecule type" value="Genomic_DNA"/>
</dbReference>
<evidence type="ECO:0000256" key="1">
    <source>
        <dbReference type="SAM" id="Phobius"/>
    </source>
</evidence>
<accession>A0ABN8EAR2</accession>
<keyword evidence="1" id="KW-1133">Transmembrane helix</keyword>
<feature type="transmembrane region" description="Helical" evidence="1">
    <location>
        <begin position="6"/>
        <end position="22"/>
    </location>
</feature>
<dbReference type="PANTHER" id="PTHR21398:SF7">
    <property type="entry name" value="LP19941P"/>
    <property type="match status" value="1"/>
</dbReference>
<reference evidence="2" key="1">
    <citation type="submission" date="2021-12" db="EMBL/GenBank/DDBJ databases">
        <authorList>
            <person name="King R."/>
        </authorList>
    </citation>
    <scope>NUCLEOTIDE SEQUENCE</scope>
</reference>
<dbReference type="PANTHER" id="PTHR21398">
    <property type="entry name" value="AGAP007094-PA"/>
    <property type="match status" value="1"/>
</dbReference>
<keyword evidence="1" id="KW-0472">Membrane</keyword>
<keyword evidence="3" id="KW-1185">Reference proteome</keyword>
<name>A0ABN8EAR2_CHISP</name>
<dbReference type="SMART" id="SM00718">
    <property type="entry name" value="DM4_12"/>
    <property type="match status" value="1"/>
</dbReference>
<feature type="transmembrane region" description="Helical" evidence="1">
    <location>
        <begin position="42"/>
        <end position="62"/>
    </location>
</feature>
<dbReference type="Proteomes" id="UP001153292">
    <property type="component" value="Chromosome 14"/>
</dbReference>
<evidence type="ECO:0000313" key="2">
    <source>
        <dbReference type="EMBL" id="CAH0674454.1"/>
    </source>
</evidence>
<organism evidence="2 3">
    <name type="scientific">Chilo suppressalis</name>
    <name type="common">Asiatic rice borer moth</name>
    <dbReference type="NCBI Taxonomy" id="168631"/>
    <lineage>
        <taxon>Eukaryota</taxon>
        <taxon>Metazoa</taxon>
        <taxon>Ecdysozoa</taxon>
        <taxon>Arthropoda</taxon>
        <taxon>Hexapoda</taxon>
        <taxon>Insecta</taxon>
        <taxon>Pterygota</taxon>
        <taxon>Neoptera</taxon>
        <taxon>Endopterygota</taxon>
        <taxon>Lepidoptera</taxon>
        <taxon>Glossata</taxon>
        <taxon>Ditrysia</taxon>
        <taxon>Pyraloidea</taxon>
        <taxon>Crambidae</taxon>
        <taxon>Crambinae</taxon>
        <taxon>Chilo</taxon>
    </lineage>
</organism>